<comment type="subcellular location">
    <subcellularLocation>
        <location evidence="2">Cytoplasm</location>
    </subcellularLocation>
</comment>
<dbReference type="NCBIfam" id="TIGR01826">
    <property type="entry name" value="CofD_related"/>
    <property type="match status" value="1"/>
</dbReference>
<dbReference type="STRING" id="1255658.FM114_15740"/>
<reference evidence="4 5" key="1">
    <citation type="submission" date="2017-02" db="EMBL/GenBank/DDBJ databases">
        <authorList>
            <person name="Peterson S.W."/>
        </authorList>
    </citation>
    <scope>NUCLEOTIDE SEQUENCE [LARGE SCALE GENOMIC DNA]</scope>
    <source>
        <strain evidence="4 5">LSP_Lj1</strain>
    </source>
</reference>
<comment type="similarity">
    <text evidence="2">Belongs to the gluconeogenesis factor family.</text>
</comment>
<sequence>MNAARRPARGERTSRPAVTALGGGHGLSASLSALRRVTDRLTAIVTVADDGGSSGRLRSEFDCLPPGDLRMALAALCEDDHAGRQWADVLQSRFTGSGPLGGHAVGNLLIAGLWQHLDDPVAGLDQVGELLRTRGRVLPMSLTPLTIAAEVIGLDPLRPDEVCTLSGQATVAKTRAEVQKIRLEPEDASACPDALEAIADSDFVVLGPGSWFTSVLPHLLVPELADAIVDSPARKVVALNMSSAGETDGFTPSRHIELLAEHAPRLRLDTVIADQSFADEHLDSYVRSLGAELVVADVAMRDGSARHDPLRLASVFADVMGC</sequence>
<dbReference type="GO" id="GO:0005737">
    <property type="term" value="C:cytoplasm"/>
    <property type="evidence" value="ECO:0007669"/>
    <property type="project" value="UniProtKB-SubCell"/>
</dbReference>
<dbReference type="InterPro" id="IPR038136">
    <property type="entry name" value="CofD-like_dom_sf"/>
</dbReference>
<feature type="region of interest" description="Disordered" evidence="3">
    <location>
        <begin position="1"/>
        <end position="21"/>
    </location>
</feature>
<dbReference type="GO" id="GO:0043743">
    <property type="term" value="F:LPPG:FO 2-phospho-L-lactate transferase activity"/>
    <property type="evidence" value="ECO:0007669"/>
    <property type="project" value="InterPro"/>
</dbReference>
<dbReference type="SUPFAM" id="SSF142338">
    <property type="entry name" value="CofD-like"/>
    <property type="match status" value="1"/>
</dbReference>
<dbReference type="Gene3D" id="3.40.50.10680">
    <property type="entry name" value="CofD-like domains"/>
    <property type="match status" value="1"/>
</dbReference>
<evidence type="ECO:0000256" key="3">
    <source>
        <dbReference type="SAM" id="MobiDB-lite"/>
    </source>
</evidence>
<dbReference type="CDD" id="cd07187">
    <property type="entry name" value="YvcK_like"/>
    <property type="match status" value="1"/>
</dbReference>
<dbReference type="PANTHER" id="PTHR30135">
    <property type="entry name" value="UNCHARACTERIZED PROTEIN YVCK-RELATED"/>
    <property type="match status" value="1"/>
</dbReference>
<dbReference type="RefSeq" id="WP_256764265.1">
    <property type="nucleotide sequence ID" value="NZ_FUKQ01000063.1"/>
</dbReference>
<dbReference type="InterPro" id="IPR002882">
    <property type="entry name" value="CofD"/>
</dbReference>
<evidence type="ECO:0000313" key="5">
    <source>
        <dbReference type="Proteomes" id="UP000188342"/>
    </source>
</evidence>
<accession>A0A1R4KMF3</accession>
<keyword evidence="1 2" id="KW-0963">Cytoplasm</keyword>
<dbReference type="HAMAP" id="MF_00973">
    <property type="entry name" value="Gluconeogen_factor"/>
    <property type="match status" value="1"/>
</dbReference>
<dbReference type="Pfam" id="PF01933">
    <property type="entry name" value="CofD"/>
    <property type="match status" value="1"/>
</dbReference>
<name>A0A1R4KMF3_9ACTN</name>
<dbReference type="InterPro" id="IPR010119">
    <property type="entry name" value="Gluconeogen_factor"/>
</dbReference>
<dbReference type="PANTHER" id="PTHR30135:SF3">
    <property type="entry name" value="GLUCONEOGENESIS FACTOR-RELATED"/>
    <property type="match status" value="1"/>
</dbReference>
<comment type="function">
    <text evidence="2">Required for morphogenesis under gluconeogenic growth conditions.</text>
</comment>
<dbReference type="Proteomes" id="UP000188342">
    <property type="component" value="Unassembled WGS sequence"/>
</dbReference>
<keyword evidence="4" id="KW-0808">Transferase</keyword>
<evidence type="ECO:0000256" key="1">
    <source>
        <dbReference type="ARBA" id="ARBA00022490"/>
    </source>
</evidence>
<evidence type="ECO:0000256" key="2">
    <source>
        <dbReference type="HAMAP-Rule" id="MF_00973"/>
    </source>
</evidence>
<protein>
    <recommendedName>
        <fullName evidence="2">Putative gluconeogenesis factor</fullName>
    </recommendedName>
</protein>
<evidence type="ECO:0000313" key="4">
    <source>
        <dbReference type="EMBL" id="SJN45234.1"/>
    </source>
</evidence>
<dbReference type="AlphaFoldDB" id="A0A1R4KMF3"/>
<proteinExistence type="inferred from homology"/>
<organism evidence="4 5">
    <name type="scientific">Luteococcus japonicus LSP_Lj1</name>
    <dbReference type="NCBI Taxonomy" id="1255658"/>
    <lineage>
        <taxon>Bacteria</taxon>
        <taxon>Bacillati</taxon>
        <taxon>Actinomycetota</taxon>
        <taxon>Actinomycetes</taxon>
        <taxon>Propionibacteriales</taxon>
        <taxon>Propionibacteriaceae</taxon>
        <taxon>Luteococcus</taxon>
    </lineage>
</organism>
<gene>
    <name evidence="4" type="ORF">FM114_15740</name>
</gene>
<keyword evidence="5" id="KW-1185">Reference proteome</keyword>
<dbReference type="GO" id="GO:0008360">
    <property type="term" value="P:regulation of cell shape"/>
    <property type="evidence" value="ECO:0007669"/>
    <property type="project" value="UniProtKB-UniRule"/>
</dbReference>
<dbReference type="EMBL" id="FUKQ01000063">
    <property type="protein sequence ID" value="SJN45234.1"/>
    <property type="molecule type" value="Genomic_DNA"/>
</dbReference>